<gene>
    <name evidence="2" type="ORF">ASIM_LOCUS12018</name>
</gene>
<sequence>MWPTRSVLLVVLFFMQIFALISAAPLYAPDNTDPSTLLSRSRVKRQWGGYYNYFSPGFGGFTPNGYYSVRGFGIGPFGGREIGSINLSSVNL</sequence>
<dbReference type="OrthoDB" id="10490481at2759"/>
<proteinExistence type="predicted"/>
<dbReference type="AlphaFoldDB" id="A0A0M3JWA0"/>
<protein>
    <submittedName>
        <fullName evidence="4">Secreted protein</fullName>
    </submittedName>
</protein>
<accession>A0A0M3JWA0</accession>
<dbReference type="EMBL" id="UYRR01031129">
    <property type="protein sequence ID" value="VDK46368.1"/>
    <property type="molecule type" value="Genomic_DNA"/>
</dbReference>
<keyword evidence="1" id="KW-0732">Signal</keyword>
<dbReference type="Proteomes" id="UP000267096">
    <property type="component" value="Unassembled WGS sequence"/>
</dbReference>
<reference evidence="4" key="1">
    <citation type="submission" date="2017-02" db="UniProtKB">
        <authorList>
            <consortium name="WormBaseParasite"/>
        </authorList>
    </citation>
    <scope>IDENTIFICATION</scope>
</reference>
<feature type="chain" id="PRO_5043121050" evidence="1">
    <location>
        <begin position="24"/>
        <end position="92"/>
    </location>
</feature>
<reference evidence="2 3" key="2">
    <citation type="submission" date="2018-11" db="EMBL/GenBank/DDBJ databases">
        <authorList>
            <consortium name="Pathogen Informatics"/>
        </authorList>
    </citation>
    <scope>NUCLEOTIDE SEQUENCE [LARGE SCALE GENOMIC DNA]</scope>
</reference>
<evidence type="ECO:0000313" key="4">
    <source>
        <dbReference type="WBParaSite" id="ASIM_0001255201-mRNA-1"/>
    </source>
</evidence>
<evidence type="ECO:0000256" key="1">
    <source>
        <dbReference type="SAM" id="SignalP"/>
    </source>
</evidence>
<feature type="signal peptide" evidence="1">
    <location>
        <begin position="1"/>
        <end position="23"/>
    </location>
</feature>
<evidence type="ECO:0000313" key="2">
    <source>
        <dbReference type="EMBL" id="VDK46368.1"/>
    </source>
</evidence>
<organism evidence="4">
    <name type="scientific">Anisakis simplex</name>
    <name type="common">Herring worm</name>
    <dbReference type="NCBI Taxonomy" id="6269"/>
    <lineage>
        <taxon>Eukaryota</taxon>
        <taxon>Metazoa</taxon>
        <taxon>Ecdysozoa</taxon>
        <taxon>Nematoda</taxon>
        <taxon>Chromadorea</taxon>
        <taxon>Rhabditida</taxon>
        <taxon>Spirurina</taxon>
        <taxon>Ascaridomorpha</taxon>
        <taxon>Ascaridoidea</taxon>
        <taxon>Anisakidae</taxon>
        <taxon>Anisakis</taxon>
        <taxon>Anisakis simplex complex</taxon>
    </lineage>
</organism>
<name>A0A0M3JWA0_ANISI</name>
<keyword evidence="3" id="KW-1185">Reference proteome</keyword>
<evidence type="ECO:0000313" key="3">
    <source>
        <dbReference type="Proteomes" id="UP000267096"/>
    </source>
</evidence>
<dbReference type="WBParaSite" id="ASIM_0001255201-mRNA-1">
    <property type="protein sequence ID" value="ASIM_0001255201-mRNA-1"/>
    <property type="gene ID" value="ASIM_0001255201"/>
</dbReference>